<dbReference type="Proteomes" id="UP000294003">
    <property type="component" value="Unassembled WGS sequence"/>
</dbReference>
<accession>A0ABY0HG63</accession>
<evidence type="ECO:0000313" key="3">
    <source>
        <dbReference type="Proteomes" id="UP000294003"/>
    </source>
</evidence>
<keyword evidence="3" id="KW-1185">Reference proteome</keyword>
<evidence type="ECO:0008006" key="4">
    <source>
        <dbReference type="Google" id="ProtNLM"/>
    </source>
</evidence>
<evidence type="ECO:0000256" key="1">
    <source>
        <dbReference type="SAM" id="MobiDB-lite"/>
    </source>
</evidence>
<evidence type="ECO:0000313" key="2">
    <source>
        <dbReference type="EMBL" id="RYO89973.1"/>
    </source>
</evidence>
<sequence>MGSAFGSTDVRDSNSDFCIAEAVVANAAACYPCITELMALMFSHRPQLWTVTFGTDCLCRRLAVAAAQLQHDLYQVRHALLVALCRGRLRVDGRLRLPPPAIQTFAHGQDNALFPGTGQRGLVDQHAPPSRARSAKGLSLGPYVLSGRERAGVVPSMLGLREERRVLSGPESEIRKAEREGLREVGSDARGTVIGSDEQPSLKSGWVPL</sequence>
<comment type="caution">
    <text evidence="2">The sequence shown here is derived from an EMBL/GenBank/DDBJ whole genome shotgun (WGS) entry which is preliminary data.</text>
</comment>
<feature type="compositionally biased region" description="Basic and acidic residues" evidence="1">
    <location>
        <begin position="168"/>
        <end position="187"/>
    </location>
</feature>
<feature type="region of interest" description="Disordered" evidence="1">
    <location>
        <begin position="168"/>
        <end position="209"/>
    </location>
</feature>
<dbReference type="EMBL" id="QJNS01000064">
    <property type="protein sequence ID" value="RYO89973.1"/>
    <property type="molecule type" value="Genomic_DNA"/>
</dbReference>
<gene>
    <name evidence="2" type="ORF">DL762_002922</name>
</gene>
<protein>
    <recommendedName>
        <fullName evidence="4">Transcription factor domain-containing protein</fullName>
    </recommendedName>
</protein>
<proteinExistence type="predicted"/>
<reference evidence="2 3" key="1">
    <citation type="submission" date="2018-06" db="EMBL/GenBank/DDBJ databases">
        <title>Complete Genomes of Monosporascus.</title>
        <authorList>
            <person name="Robinson A.J."/>
            <person name="Natvig D.O."/>
        </authorList>
    </citation>
    <scope>NUCLEOTIDE SEQUENCE [LARGE SCALE GENOMIC DNA]</scope>
    <source>
        <strain evidence="2 3">CBS 609.92</strain>
    </source>
</reference>
<name>A0ABY0HG63_9PEZI</name>
<organism evidence="2 3">
    <name type="scientific">Monosporascus cannonballus</name>
    <dbReference type="NCBI Taxonomy" id="155416"/>
    <lineage>
        <taxon>Eukaryota</taxon>
        <taxon>Fungi</taxon>
        <taxon>Dikarya</taxon>
        <taxon>Ascomycota</taxon>
        <taxon>Pezizomycotina</taxon>
        <taxon>Sordariomycetes</taxon>
        <taxon>Xylariomycetidae</taxon>
        <taxon>Xylariales</taxon>
        <taxon>Xylariales incertae sedis</taxon>
        <taxon>Monosporascus</taxon>
    </lineage>
</organism>